<evidence type="ECO:0000313" key="3">
    <source>
        <dbReference type="Proteomes" id="UP000499080"/>
    </source>
</evidence>
<accession>A0A4Y2AM55</accession>
<dbReference type="AlphaFoldDB" id="A0A4Y2AM55"/>
<name>A0A4Y2AM55_ARAVE</name>
<evidence type="ECO:0000256" key="1">
    <source>
        <dbReference type="SAM" id="Phobius"/>
    </source>
</evidence>
<keyword evidence="1" id="KW-0472">Membrane</keyword>
<evidence type="ECO:0000313" key="2">
    <source>
        <dbReference type="EMBL" id="GBL80971.1"/>
    </source>
</evidence>
<dbReference type="Proteomes" id="UP000499080">
    <property type="component" value="Unassembled WGS sequence"/>
</dbReference>
<proteinExistence type="predicted"/>
<gene>
    <name evidence="2" type="ORF">AVEN_83064_1</name>
</gene>
<reference evidence="2 3" key="1">
    <citation type="journal article" date="2019" name="Sci. Rep.">
        <title>Orb-weaving spider Araneus ventricosus genome elucidates the spidroin gene catalogue.</title>
        <authorList>
            <person name="Kono N."/>
            <person name="Nakamura H."/>
            <person name="Ohtoshi R."/>
            <person name="Moran D.A.P."/>
            <person name="Shinohara A."/>
            <person name="Yoshida Y."/>
            <person name="Fujiwara M."/>
            <person name="Mori M."/>
            <person name="Tomita M."/>
            <person name="Arakawa K."/>
        </authorList>
    </citation>
    <scope>NUCLEOTIDE SEQUENCE [LARGE SCALE GENOMIC DNA]</scope>
</reference>
<keyword evidence="1" id="KW-0812">Transmembrane</keyword>
<keyword evidence="3" id="KW-1185">Reference proteome</keyword>
<comment type="caution">
    <text evidence="2">The sequence shown here is derived from an EMBL/GenBank/DDBJ whole genome shotgun (WGS) entry which is preliminary data.</text>
</comment>
<dbReference type="EMBL" id="BGPR01000024">
    <property type="protein sequence ID" value="GBL80971.1"/>
    <property type="molecule type" value="Genomic_DNA"/>
</dbReference>
<keyword evidence="1" id="KW-1133">Transmembrane helix</keyword>
<organism evidence="2 3">
    <name type="scientific">Araneus ventricosus</name>
    <name type="common">Orbweaver spider</name>
    <name type="synonym">Epeira ventricosa</name>
    <dbReference type="NCBI Taxonomy" id="182803"/>
    <lineage>
        <taxon>Eukaryota</taxon>
        <taxon>Metazoa</taxon>
        <taxon>Ecdysozoa</taxon>
        <taxon>Arthropoda</taxon>
        <taxon>Chelicerata</taxon>
        <taxon>Arachnida</taxon>
        <taxon>Araneae</taxon>
        <taxon>Araneomorphae</taxon>
        <taxon>Entelegynae</taxon>
        <taxon>Araneoidea</taxon>
        <taxon>Araneidae</taxon>
        <taxon>Araneus</taxon>
    </lineage>
</organism>
<feature type="transmembrane region" description="Helical" evidence="1">
    <location>
        <begin position="21"/>
        <end position="40"/>
    </location>
</feature>
<sequence length="92" mass="10379">MLNTRCQRFSTSERALRPTTYHWRIGGWVGFSLGMAARIIPREKTFVPNWQARVRTRRLVESNVETGTILSNSRNSDSSNIVAKAGFPIGPT</sequence>
<protein>
    <submittedName>
        <fullName evidence="2">Uncharacterized protein</fullName>
    </submittedName>
</protein>